<accession>A0A0E9NIW3</accession>
<dbReference type="InterPro" id="IPR043128">
    <property type="entry name" value="Rev_trsase/Diguanyl_cyclase"/>
</dbReference>
<feature type="region of interest" description="Disordered" evidence="10">
    <location>
        <begin position="63"/>
        <end position="125"/>
    </location>
</feature>
<dbReference type="Pfam" id="PF00098">
    <property type="entry name" value="zf-CCHC"/>
    <property type="match status" value="2"/>
</dbReference>
<evidence type="ECO:0000256" key="6">
    <source>
        <dbReference type="ARBA" id="ARBA00022801"/>
    </source>
</evidence>
<keyword evidence="5" id="KW-0255">Endonuclease</keyword>
<keyword evidence="4" id="KW-0540">Nuclease</keyword>
<protein>
    <recommendedName>
        <fullName evidence="1">RNA-directed DNA polymerase</fullName>
        <ecNumber evidence="1">2.7.7.49</ecNumber>
    </recommendedName>
</protein>
<dbReference type="InterPro" id="IPR050951">
    <property type="entry name" value="Retrovirus_Pol_polyprotein"/>
</dbReference>
<evidence type="ECO:0000256" key="4">
    <source>
        <dbReference type="ARBA" id="ARBA00022722"/>
    </source>
</evidence>
<dbReference type="PROSITE" id="PS50994">
    <property type="entry name" value="INTEGRASE"/>
    <property type="match status" value="1"/>
</dbReference>
<reference evidence="13 14" key="2">
    <citation type="journal article" date="2014" name="J. Gen. Appl. Microbiol.">
        <title>The early diverging ascomycetous budding yeast Saitoella complicata has three histone deacetylases belonging to the Clr6, Hos2, and Rpd3 lineages.</title>
        <authorList>
            <person name="Nishida H."/>
            <person name="Matsumoto T."/>
            <person name="Kondo S."/>
            <person name="Hamamoto M."/>
            <person name="Yoshikawa H."/>
        </authorList>
    </citation>
    <scope>NUCLEOTIDE SEQUENCE [LARGE SCALE GENOMIC DNA]</scope>
    <source>
        <strain evidence="13 14">NRRL Y-17804</strain>
    </source>
</reference>
<evidence type="ECO:0000313" key="13">
    <source>
        <dbReference type="EMBL" id="GAO49753.1"/>
    </source>
</evidence>
<dbReference type="Pfam" id="PF17917">
    <property type="entry name" value="RT_RNaseH"/>
    <property type="match status" value="1"/>
</dbReference>
<dbReference type="Gene3D" id="4.10.60.10">
    <property type="entry name" value="Zinc finger, CCHC-type"/>
    <property type="match status" value="1"/>
</dbReference>
<reference evidence="13 14" key="3">
    <citation type="journal article" date="2015" name="Genome Announc.">
        <title>Draft Genome Sequence of the Archiascomycetous Yeast Saitoella complicata.</title>
        <authorList>
            <person name="Yamauchi K."/>
            <person name="Kondo S."/>
            <person name="Hamamoto M."/>
            <person name="Takahashi Y."/>
            <person name="Ogura Y."/>
            <person name="Hayashi T."/>
            <person name="Nishida H."/>
        </authorList>
    </citation>
    <scope>NUCLEOTIDE SEQUENCE [LARGE SCALE GENOMIC DNA]</scope>
    <source>
        <strain evidence="13 14">NRRL Y-17804</strain>
    </source>
</reference>
<feature type="compositionally biased region" description="Basic and acidic residues" evidence="10">
    <location>
        <begin position="68"/>
        <end position="85"/>
    </location>
</feature>
<keyword evidence="9" id="KW-0862">Zinc</keyword>
<dbReference type="InterPro" id="IPR021109">
    <property type="entry name" value="Peptidase_aspartic_dom_sf"/>
</dbReference>
<dbReference type="InterPro" id="IPR036397">
    <property type="entry name" value="RNaseH_sf"/>
</dbReference>
<dbReference type="PROSITE" id="PS50158">
    <property type="entry name" value="ZF_CCHC"/>
    <property type="match status" value="2"/>
</dbReference>
<dbReference type="SUPFAM" id="SSF57756">
    <property type="entry name" value="Retrovirus zinc finger-like domains"/>
    <property type="match status" value="1"/>
</dbReference>
<dbReference type="Gene3D" id="3.10.10.10">
    <property type="entry name" value="HIV Type 1 Reverse Transcriptase, subunit A, domain 1"/>
    <property type="match status" value="1"/>
</dbReference>
<evidence type="ECO:0000256" key="7">
    <source>
        <dbReference type="ARBA" id="ARBA00022884"/>
    </source>
</evidence>
<gene>
    <name evidence="13" type="ORF">G7K_3895-t1</name>
</gene>
<dbReference type="SUPFAM" id="SSF53098">
    <property type="entry name" value="Ribonuclease H-like"/>
    <property type="match status" value="1"/>
</dbReference>
<evidence type="ECO:0000256" key="2">
    <source>
        <dbReference type="ARBA" id="ARBA00022679"/>
    </source>
</evidence>
<dbReference type="Pfam" id="PF00665">
    <property type="entry name" value="rve"/>
    <property type="match status" value="1"/>
</dbReference>
<dbReference type="Pfam" id="PF00078">
    <property type="entry name" value="RVT_1"/>
    <property type="match status" value="1"/>
</dbReference>
<dbReference type="InterPro" id="IPR041588">
    <property type="entry name" value="Integrase_H2C2"/>
</dbReference>
<dbReference type="InterPro" id="IPR036875">
    <property type="entry name" value="Znf_CCHC_sf"/>
</dbReference>
<dbReference type="PANTHER" id="PTHR37984:SF5">
    <property type="entry name" value="PROTEIN NYNRIN-LIKE"/>
    <property type="match status" value="1"/>
</dbReference>
<dbReference type="CDD" id="cd01647">
    <property type="entry name" value="RT_LTR"/>
    <property type="match status" value="1"/>
</dbReference>
<dbReference type="EMBL" id="BACD03000025">
    <property type="protein sequence ID" value="GAO49753.1"/>
    <property type="molecule type" value="Genomic_DNA"/>
</dbReference>
<dbReference type="CDD" id="cd09274">
    <property type="entry name" value="RNase_HI_RT_Ty3"/>
    <property type="match status" value="1"/>
</dbReference>
<dbReference type="GO" id="GO:0003964">
    <property type="term" value="F:RNA-directed DNA polymerase activity"/>
    <property type="evidence" value="ECO:0007669"/>
    <property type="project" value="UniProtKB-KW"/>
</dbReference>
<evidence type="ECO:0000259" key="12">
    <source>
        <dbReference type="PROSITE" id="PS50994"/>
    </source>
</evidence>
<dbReference type="Gene3D" id="3.30.70.270">
    <property type="match status" value="2"/>
</dbReference>
<dbReference type="EC" id="2.7.7.49" evidence="1"/>
<dbReference type="SMART" id="SM00343">
    <property type="entry name" value="ZnF_C2HC"/>
    <property type="match status" value="2"/>
</dbReference>
<dbReference type="GO" id="GO:0005634">
    <property type="term" value="C:nucleus"/>
    <property type="evidence" value="ECO:0007669"/>
    <property type="project" value="UniProtKB-ARBA"/>
</dbReference>
<dbReference type="Gene3D" id="3.30.420.10">
    <property type="entry name" value="Ribonuclease H-like superfamily/Ribonuclease H"/>
    <property type="match status" value="1"/>
</dbReference>
<keyword evidence="9" id="KW-0863">Zinc-finger</keyword>
<organism evidence="13 14">
    <name type="scientific">Saitoella complicata (strain BCRC 22490 / CBS 7301 / JCM 7358 / NBRC 10748 / NRRL Y-17804)</name>
    <dbReference type="NCBI Taxonomy" id="698492"/>
    <lineage>
        <taxon>Eukaryota</taxon>
        <taxon>Fungi</taxon>
        <taxon>Dikarya</taxon>
        <taxon>Ascomycota</taxon>
        <taxon>Taphrinomycotina</taxon>
        <taxon>Taphrinomycotina incertae sedis</taxon>
        <taxon>Saitoella</taxon>
    </lineage>
</organism>
<evidence type="ECO:0000256" key="5">
    <source>
        <dbReference type="ARBA" id="ARBA00022759"/>
    </source>
</evidence>
<dbReference type="PANTHER" id="PTHR37984">
    <property type="entry name" value="PROTEIN CBG26694"/>
    <property type="match status" value="1"/>
</dbReference>
<dbReference type="InterPro" id="IPR041373">
    <property type="entry name" value="RT_RNaseH"/>
</dbReference>
<feature type="region of interest" description="Disordered" evidence="10">
    <location>
        <begin position="479"/>
        <end position="502"/>
    </location>
</feature>
<evidence type="ECO:0000256" key="3">
    <source>
        <dbReference type="ARBA" id="ARBA00022695"/>
    </source>
</evidence>
<feature type="compositionally biased region" description="Polar residues" evidence="10">
    <location>
        <begin position="112"/>
        <end position="125"/>
    </location>
</feature>
<feature type="domain" description="CCHC-type" evidence="11">
    <location>
        <begin position="462"/>
        <end position="478"/>
    </location>
</feature>
<dbReference type="SUPFAM" id="SSF56672">
    <property type="entry name" value="DNA/RNA polymerases"/>
    <property type="match status" value="1"/>
</dbReference>
<dbReference type="GO" id="GO:0008270">
    <property type="term" value="F:zinc ion binding"/>
    <property type="evidence" value="ECO:0007669"/>
    <property type="project" value="UniProtKB-KW"/>
</dbReference>
<reference evidence="13 14" key="1">
    <citation type="journal article" date="2011" name="J. Gen. Appl. Microbiol.">
        <title>Draft genome sequencing of the enigmatic yeast Saitoella complicata.</title>
        <authorList>
            <person name="Nishida H."/>
            <person name="Hamamoto M."/>
            <person name="Sugiyama J."/>
        </authorList>
    </citation>
    <scope>NUCLEOTIDE SEQUENCE [LARGE SCALE GENOMIC DNA]</scope>
    <source>
        <strain evidence="13 14">NRRL Y-17804</strain>
    </source>
</reference>
<evidence type="ECO:0000256" key="1">
    <source>
        <dbReference type="ARBA" id="ARBA00012493"/>
    </source>
</evidence>
<name>A0A0E9NIW3_SAICN</name>
<feature type="region of interest" description="Disordered" evidence="10">
    <location>
        <begin position="176"/>
        <end position="202"/>
    </location>
</feature>
<dbReference type="GO" id="GO:0016787">
    <property type="term" value="F:hydrolase activity"/>
    <property type="evidence" value="ECO:0007669"/>
    <property type="project" value="UniProtKB-KW"/>
</dbReference>
<dbReference type="InterPro" id="IPR001584">
    <property type="entry name" value="Integrase_cat-core"/>
</dbReference>
<dbReference type="InterPro" id="IPR012337">
    <property type="entry name" value="RNaseH-like_sf"/>
</dbReference>
<evidence type="ECO:0000313" key="14">
    <source>
        <dbReference type="Proteomes" id="UP000033140"/>
    </source>
</evidence>
<evidence type="ECO:0000259" key="11">
    <source>
        <dbReference type="PROSITE" id="PS50158"/>
    </source>
</evidence>
<keyword evidence="14" id="KW-1185">Reference proteome</keyword>
<keyword evidence="9" id="KW-0479">Metal-binding</keyword>
<dbReference type="InterPro" id="IPR001878">
    <property type="entry name" value="Znf_CCHC"/>
</dbReference>
<feature type="compositionally biased region" description="Basic and acidic residues" evidence="10">
    <location>
        <begin position="1497"/>
        <end position="1507"/>
    </location>
</feature>
<dbReference type="Proteomes" id="UP000033140">
    <property type="component" value="Unassembled WGS sequence"/>
</dbReference>
<keyword evidence="8" id="KW-0695">RNA-directed DNA polymerase</keyword>
<feature type="domain" description="CCHC-type" evidence="11">
    <location>
        <begin position="520"/>
        <end position="536"/>
    </location>
</feature>
<dbReference type="Gene3D" id="1.10.340.70">
    <property type="match status" value="1"/>
</dbReference>
<evidence type="ECO:0000256" key="10">
    <source>
        <dbReference type="SAM" id="MobiDB-lite"/>
    </source>
</evidence>
<feature type="region of interest" description="Disordered" evidence="10">
    <location>
        <begin position="1487"/>
        <end position="1507"/>
    </location>
</feature>
<dbReference type="Pfam" id="PF17921">
    <property type="entry name" value="Integrase_H2C2"/>
    <property type="match status" value="1"/>
</dbReference>
<feature type="domain" description="Integrase catalytic" evidence="12">
    <location>
        <begin position="1637"/>
        <end position="1811"/>
    </location>
</feature>
<evidence type="ECO:0000256" key="8">
    <source>
        <dbReference type="ARBA" id="ARBA00022918"/>
    </source>
</evidence>
<dbReference type="GO" id="GO:0003723">
    <property type="term" value="F:RNA binding"/>
    <property type="evidence" value="ECO:0007669"/>
    <property type="project" value="UniProtKB-KW"/>
</dbReference>
<keyword evidence="7" id="KW-0694">RNA-binding</keyword>
<dbReference type="STRING" id="698492.A0A0E9NIW3"/>
<proteinExistence type="predicted"/>
<comment type="caution">
    <text evidence="13">The sequence shown here is derived from an EMBL/GenBank/DDBJ whole genome shotgun (WGS) entry which is preliminary data.</text>
</comment>
<sequence>MRHTLATNRLLTQKEREKEPGTVLIVSYVLSWSSSLPLTLKAGTLVLQRIDLLLLSSVLHSGPATQRPKLEGNRADNNWRRRTDYGIDGDAETGHRSIPRKGSPFPPEHTSTRPPSGSSALGLQTPNTTAAQFDSSGIFETPEQDLSSYPWSPADIELADAPPLSTEEVDFDVFGAPGSRTPTQETFRPAATPTTSSNEQDPFVAPAFNVRMTEGRNVKWPRLGNFKTIRKWDGNAADMDDFFTSVSAYIIGNNLPLAQGGYVMGDDDDGYEYIRTLEAEHPTVDKADRRANYKLGERFCVQVAEKLEGSARDWWLGYAERQSRGEVNRPNCWIPAPVGYQPSNVIEISLRRMLQMQFTDTRDVEAAHNMLNSLEWDFNKETVPNFRTRVQRLIIRARLNDRDQFVTRRHFILESIPREEMRLRIGMPSSDDALWAAIEDAVATQISIKASKKLTKVSEKKKCTNCGRIGHVVSECRQKRNVPTPPSSTGPVVTSRRTTSMTTASGVNSSVVIPGQEATRCYNCNKLGHMGKDCPEKRHKGRPLNAFDTTEEENRLQEEDVHVPGCRCTECLGATLNSMLPSPPRKKARPFFSFNAVANNNDGITALKREAVRDKSSAAQMCAVQTFPFQKNVPFNHALAVTSKHEVVNEGDTLWDPTTRRSQNAQLHYYLEDKYVGTKFGDEGKAKEDDIVIRLPNRPKIKTAPETNVWLMSQTVDGQDMLTVFDTGTSCNVILRSTLVACGYKISSASDVHFTMVEDKNTYPIGIVDRFFCRLNGQDYIIKVYVIESASFQLLVGTKFMWLIGASLFPQYGCIAIEKPVKMVLDASTKDPDLGLVRQLEKVEWTNEDGEVVESIDPPTASGPSTMSKTRREQQLNLLQCTDTKAVPFLYAKPSSQAILIGQREYLAEDEEEASAKKVVTALMKSGKPLLSEEFILSQVSIGEEAPTWFCSEVAKLIAQYADAISWNDHNLGCIQDVPHEIKVTSDKPCVMAMRKHLYTPKNAAIIREKTDPLIDMGIYRTSTSPHRAQLVIASKNRVCHDLRMINEIMVVDPYPTVPVQYIMATQADKGMFISADADRGFQQIIMALLAITFTAFERLGEHLESLRMLFGFVNAPATWNRNADVMLGSAKKGKRILNYMDDLIAGSKAGDYKHQLELLKELLRRGLNHGWKFKLTKLKVAHTKIKFVGYIMSAAGLEADPSKIDALMSLRLPDTGSEIRSYFGLANWFRDQMPAFADNTRSLAALMKTTGKVTLTPEAIAEIDWIKVTLRTKRVLAHWVEDRLTKVYTDTSAKYIGCVITQWNPEENCELVVAFASAVLNGAQMRYHITRQEALAFIWTLGKFHGWLSTRPFVWCTDHKALNYIFKAASSSLPALMRYALVASEYRFTTEWIAGKTMIADTISRLRIESVKGEGLTTADIVHGLVMNERPTPSAELLMLQQSPVAQAKVQTFYAVLTRKKAQMAETQTPITESVITKEDDSIKFSKGLPDEELEKPETDGTEDLRGRDYVDLPALTRKEYEDLRALSHIHGYITDGTLPNEKSLQKRVKQLSKNVFLQDNQLYKTVKNLLRVEVIIGEKNRRAIFKHLHEGYGHRGAPAMLEWWGTRYWSPVIEKLVLRHIGRCEACQKHSRNSPLKVPGYQTDVKDLFRHWSTDFAGPFPESPEGYKYVLIAVESLTRWAEVRAVKTADAATTAEFFYEEIIARYGVPLSIQSDNGSHFVNDVVKQLAKTMSIRHHLSTPYYPQSNGRAERFLGTLKPSLKKSILDCDKNDDGTVKWKPAMYVVLWAYRSMPHHATKASPAYLVYGVELRIPVDAPTLANQKVVSPAMIMGQAQHRTEVAERIEWLREGIPGLRTAAMRYVKDKKGNAVLVHPKSFNLGDKVWLRDSALDSQAQAPVFSPRWKGPYIVHDVWQKGVYKLRQIPKNEAE</sequence>
<dbReference type="InterPro" id="IPR043502">
    <property type="entry name" value="DNA/RNA_pol_sf"/>
</dbReference>
<keyword evidence="2" id="KW-0808">Transferase</keyword>
<evidence type="ECO:0000256" key="9">
    <source>
        <dbReference type="PROSITE-ProRule" id="PRU00047"/>
    </source>
</evidence>
<dbReference type="GO" id="GO:0004519">
    <property type="term" value="F:endonuclease activity"/>
    <property type="evidence" value="ECO:0007669"/>
    <property type="project" value="UniProtKB-KW"/>
</dbReference>
<dbReference type="GO" id="GO:0015074">
    <property type="term" value="P:DNA integration"/>
    <property type="evidence" value="ECO:0007669"/>
    <property type="project" value="InterPro"/>
</dbReference>
<dbReference type="InterPro" id="IPR000477">
    <property type="entry name" value="RT_dom"/>
</dbReference>
<keyword evidence="6" id="KW-0378">Hydrolase</keyword>
<feature type="compositionally biased region" description="Low complexity" evidence="10">
    <location>
        <begin position="489"/>
        <end position="502"/>
    </location>
</feature>
<dbReference type="Gene3D" id="2.40.70.10">
    <property type="entry name" value="Acid Proteases"/>
    <property type="match status" value="1"/>
</dbReference>
<feature type="region of interest" description="Disordered" evidence="10">
    <location>
        <begin position="849"/>
        <end position="869"/>
    </location>
</feature>
<keyword evidence="3" id="KW-0548">Nucleotidyltransferase</keyword>
<feature type="compositionally biased region" description="Polar residues" evidence="10">
    <location>
        <begin position="180"/>
        <end position="200"/>
    </location>
</feature>